<sequence>MPVESWITPEEIPALAAAAAAAIDVALSGLGEAQREAFWHSVRKCYNTPYNDPPPRKRTFAVSAIIAESKARLPLAPPPVPAPIQAGIQAA</sequence>
<gene>
    <name evidence="1" type="ORF">F6X51_11615</name>
</gene>
<name>A0A6N6MUJ1_9HYPH</name>
<comment type="caution">
    <text evidence="1">The sequence shown here is derived from an EMBL/GenBank/DDBJ whole genome shotgun (WGS) entry which is preliminary data.</text>
</comment>
<protein>
    <submittedName>
        <fullName evidence="1">Uncharacterized protein</fullName>
    </submittedName>
</protein>
<evidence type="ECO:0000313" key="2">
    <source>
        <dbReference type="Proteomes" id="UP000441523"/>
    </source>
</evidence>
<reference evidence="1 2" key="1">
    <citation type="submission" date="2019-09" db="EMBL/GenBank/DDBJ databases">
        <title>YIM 132548 draft genome.</title>
        <authorList>
            <person name="Jiang L."/>
        </authorList>
    </citation>
    <scope>NUCLEOTIDE SEQUENCE [LARGE SCALE GENOMIC DNA]</scope>
    <source>
        <strain evidence="1 2">YIM 132548</strain>
    </source>
</reference>
<dbReference type="AlphaFoldDB" id="A0A6N6MUJ1"/>
<dbReference type="Proteomes" id="UP000441523">
    <property type="component" value="Unassembled WGS sequence"/>
</dbReference>
<evidence type="ECO:0000313" key="1">
    <source>
        <dbReference type="EMBL" id="KAB1073391.1"/>
    </source>
</evidence>
<keyword evidence="2" id="KW-1185">Reference proteome</keyword>
<proteinExistence type="predicted"/>
<accession>A0A6N6MUJ1</accession>
<organism evidence="1 2">
    <name type="scientific">Methylobacterium planeticum</name>
    <dbReference type="NCBI Taxonomy" id="2615211"/>
    <lineage>
        <taxon>Bacteria</taxon>
        <taxon>Pseudomonadati</taxon>
        <taxon>Pseudomonadota</taxon>
        <taxon>Alphaproteobacteria</taxon>
        <taxon>Hyphomicrobiales</taxon>
        <taxon>Methylobacteriaceae</taxon>
        <taxon>Methylobacterium</taxon>
    </lineage>
</organism>
<dbReference type="EMBL" id="VZZJ01000008">
    <property type="protein sequence ID" value="KAB1073391.1"/>
    <property type="molecule type" value="Genomic_DNA"/>
</dbReference>
<dbReference type="RefSeq" id="WP_150963754.1">
    <property type="nucleotide sequence ID" value="NZ_VZZJ01000008.1"/>
</dbReference>